<evidence type="ECO:0000259" key="5">
    <source>
        <dbReference type="SMART" id="SM00470"/>
    </source>
</evidence>
<dbReference type="GO" id="GO:0009295">
    <property type="term" value="C:nucleoid"/>
    <property type="evidence" value="ECO:0007669"/>
    <property type="project" value="UniProtKB-SubCell"/>
</dbReference>
<dbReference type="FunFam" id="3.90.1530.30:FF:000001">
    <property type="entry name" value="Chromosome partitioning protein ParB"/>
    <property type="match status" value="1"/>
</dbReference>
<dbReference type="InterPro" id="IPR036086">
    <property type="entry name" value="ParB/Sulfiredoxin_sf"/>
</dbReference>
<keyword evidence="7" id="KW-1185">Reference proteome</keyword>
<dbReference type="Pfam" id="PF17762">
    <property type="entry name" value="HTH_ParB"/>
    <property type="match status" value="1"/>
</dbReference>
<comment type="subcellular location">
    <subcellularLocation>
        <location evidence="1">Cytoplasm</location>
        <location evidence="1">Nucleoid</location>
    </subcellularLocation>
</comment>
<reference evidence="7" key="2">
    <citation type="submission" date="2016-01" db="EMBL/GenBank/DDBJ databases">
        <title>Six Aerococcus type strain genome sequencing and assembly using PacBio and Illumina Hiseq.</title>
        <authorList>
            <person name="Carkaci D."/>
            <person name="Dargis R."/>
            <person name="Nielsen X.C."/>
            <person name="Skovgaard O."/>
            <person name="Fuursted K."/>
            <person name="Christensen J.J."/>
        </authorList>
    </citation>
    <scope>NUCLEOTIDE SEQUENCE [LARGE SCALE GENOMIC DNA]</scope>
    <source>
        <strain evidence="7">CCUG42038B</strain>
    </source>
</reference>
<dbReference type="CDD" id="cd16393">
    <property type="entry name" value="SPO0J_N"/>
    <property type="match status" value="1"/>
</dbReference>
<dbReference type="OrthoDB" id="9802051at2"/>
<organism evidence="6 7">
    <name type="scientific">Aerococcus urinaehominis</name>
    <dbReference type="NCBI Taxonomy" id="128944"/>
    <lineage>
        <taxon>Bacteria</taxon>
        <taxon>Bacillati</taxon>
        <taxon>Bacillota</taxon>
        <taxon>Bacilli</taxon>
        <taxon>Lactobacillales</taxon>
        <taxon>Aerococcaceae</taxon>
        <taxon>Aerococcus</taxon>
    </lineage>
</organism>
<dbReference type="Gene3D" id="3.90.1530.30">
    <property type="match status" value="1"/>
</dbReference>
<dbReference type="NCBIfam" id="TIGR00180">
    <property type="entry name" value="parB_part"/>
    <property type="match status" value="1"/>
</dbReference>
<dbReference type="GO" id="GO:0003677">
    <property type="term" value="F:DNA binding"/>
    <property type="evidence" value="ECO:0007669"/>
    <property type="project" value="UniProtKB-KW"/>
</dbReference>
<dbReference type="InterPro" id="IPR004437">
    <property type="entry name" value="ParB/RepB/Spo0J"/>
</dbReference>
<name>A0A0X8FL66_9LACT</name>
<dbReference type="PANTHER" id="PTHR33375:SF1">
    <property type="entry name" value="CHROMOSOME-PARTITIONING PROTEIN PARB-RELATED"/>
    <property type="match status" value="1"/>
</dbReference>
<protein>
    <submittedName>
        <fullName evidence="6">Chromosome partitioning protein ParB</fullName>
    </submittedName>
</protein>
<dbReference type="InterPro" id="IPR050336">
    <property type="entry name" value="Chromosome_partition/occlusion"/>
</dbReference>
<dbReference type="InterPro" id="IPR041468">
    <property type="entry name" value="HTH_ParB/Spo0J"/>
</dbReference>
<dbReference type="PANTHER" id="PTHR33375">
    <property type="entry name" value="CHROMOSOME-PARTITIONING PROTEIN PARB-RELATED"/>
    <property type="match status" value="1"/>
</dbReference>
<gene>
    <name evidence="6" type="ORF">AWM75_04735</name>
</gene>
<evidence type="ECO:0000256" key="2">
    <source>
        <dbReference type="ARBA" id="ARBA00006295"/>
    </source>
</evidence>
<evidence type="ECO:0000313" key="7">
    <source>
        <dbReference type="Proteomes" id="UP000062260"/>
    </source>
</evidence>
<keyword evidence="4" id="KW-0238">DNA-binding</keyword>
<dbReference type="FunFam" id="1.10.10.2830:FF:000001">
    <property type="entry name" value="Chromosome partitioning protein ParB"/>
    <property type="match status" value="1"/>
</dbReference>
<dbReference type="GO" id="GO:0005694">
    <property type="term" value="C:chromosome"/>
    <property type="evidence" value="ECO:0007669"/>
    <property type="project" value="TreeGrafter"/>
</dbReference>
<dbReference type="Pfam" id="PF23552">
    <property type="entry name" value="ParB_C"/>
    <property type="match status" value="1"/>
</dbReference>
<dbReference type="KEGG" id="auh:AWM75_04735"/>
<dbReference type="GO" id="GO:0007059">
    <property type="term" value="P:chromosome segregation"/>
    <property type="evidence" value="ECO:0007669"/>
    <property type="project" value="UniProtKB-KW"/>
</dbReference>
<evidence type="ECO:0000313" key="6">
    <source>
        <dbReference type="EMBL" id="AMB99347.1"/>
    </source>
</evidence>
<comment type="similarity">
    <text evidence="2">Belongs to the ParB family.</text>
</comment>
<dbReference type="InterPro" id="IPR057240">
    <property type="entry name" value="ParB_dimer_C"/>
</dbReference>
<dbReference type="RefSeq" id="WP_067978891.1">
    <property type="nucleotide sequence ID" value="NZ_CP014163.1"/>
</dbReference>
<dbReference type="SUPFAM" id="SSF110849">
    <property type="entry name" value="ParB/Sulfiredoxin"/>
    <property type="match status" value="1"/>
</dbReference>
<dbReference type="AlphaFoldDB" id="A0A0X8FL66"/>
<evidence type="ECO:0000256" key="1">
    <source>
        <dbReference type="ARBA" id="ARBA00004453"/>
    </source>
</evidence>
<dbReference type="Gene3D" id="1.10.10.2830">
    <property type="match status" value="1"/>
</dbReference>
<dbReference type="EMBL" id="CP014163">
    <property type="protein sequence ID" value="AMB99347.1"/>
    <property type="molecule type" value="Genomic_DNA"/>
</dbReference>
<dbReference type="Pfam" id="PF02195">
    <property type="entry name" value="ParB_N"/>
    <property type="match status" value="1"/>
</dbReference>
<dbReference type="InterPro" id="IPR003115">
    <property type="entry name" value="ParB_N"/>
</dbReference>
<proteinExistence type="inferred from homology"/>
<feature type="domain" description="ParB-like N-terminal" evidence="5">
    <location>
        <begin position="51"/>
        <end position="141"/>
    </location>
</feature>
<dbReference type="Proteomes" id="UP000062260">
    <property type="component" value="Chromosome"/>
</dbReference>
<dbReference type="SUPFAM" id="SSF109709">
    <property type="entry name" value="KorB DNA-binding domain-like"/>
    <property type="match status" value="1"/>
</dbReference>
<evidence type="ECO:0000256" key="3">
    <source>
        <dbReference type="ARBA" id="ARBA00022829"/>
    </source>
</evidence>
<dbReference type="GO" id="GO:0045881">
    <property type="term" value="P:positive regulation of sporulation resulting in formation of a cellular spore"/>
    <property type="evidence" value="ECO:0007669"/>
    <property type="project" value="TreeGrafter"/>
</dbReference>
<accession>A0A0X8FL66</accession>
<evidence type="ECO:0000256" key="4">
    <source>
        <dbReference type="ARBA" id="ARBA00023125"/>
    </source>
</evidence>
<sequence length="313" mass="35428">MTKQNKKKSGLGQGMGAFFNTDAIYQSEVKAENKFEDPQLKAQQEAQGQVSELAVDEIRPNPYQPRHHFDQEALQELAQSIKQTGLFQPITVRQSTIKGYELIAGERRLRAAKLAGLETIPAIVRDVTDSQMVEMAIVENLQREDLNPIEEAMAYQQMMDQLSLTQAQVADRLTKSRSHVANHLRLLRLNPEVQEMVQTGQLSMGQARTLLGLKHHQDQVKLAHKVVDEGMTVRQLEDLVQALNEPAEVTRISQNDPVQVPAYVRESEDKLMDKFGTAVKIKSRGHKGKIEIEYLSEEDLTRILDLLDVRIDD</sequence>
<dbReference type="SMART" id="SM00470">
    <property type="entry name" value="ParB"/>
    <property type="match status" value="1"/>
</dbReference>
<reference evidence="6 7" key="1">
    <citation type="journal article" date="2016" name="Genome Announc.">
        <title>Complete Genome Sequences of Aerococcus christensenii CCUG 28831T, Aerococcus sanguinicola CCUG 43001T, Aerococcus urinae CCUG 36881T, Aerococcus urinaeequi CCUG 28094T, Aerococcus urinaehominis CCUG 42038 BT, and Aerococcus viridans CCUG 4311T.</title>
        <authorList>
            <person name="Carkaci D."/>
            <person name="Dargis R."/>
            <person name="Nielsen X.C."/>
            <person name="Skovgaard O."/>
            <person name="Fuursted K."/>
            <person name="Christensen J.J."/>
        </authorList>
    </citation>
    <scope>NUCLEOTIDE SEQUENCE [LARGE SCALE GENOMIC DNA]</scope>
    <source>
        <strain evidence="6 7">CCUG42038B</strain>
    </source>
</reference>
<keyword evidence="3" id="KW-0159">Chromosome partition</keyword>
<dbReference type="STRING" id="128944.AWM75_04735"/>